<feature type="compositionally biased region" description="Basic and acidic residues" evidence="1">
    <location>
        <begin position="216"/>
        <end position="251"/>
    </location>
</feature>
<comment type="caution">
    <text evidence="2">The sequence shown here is derived from an EMBL/GenBank/DDBJ whole genome shotgun (WGS) entry which is preliminary data.</text>
</comment>
<dbReference type="EMBL" id="AZIL01000938">
    <property type="protein sequence ID" value="EWM25338.1"/>
    <property type="molecule type" value="Genomic_DNA"/>
</dbReference>
<reference evidence="2 3" key="1">
    <citation type="journal article" date="2014" name="Mol. Plant">
        <title>Chromosome Scale Genome Assembly and Transcriptome Profiling of Nannochloropsis gaditana in Nitrogen Depletion.</title>
        <authorList>
            <person name="Corteggiani Carpinelli E."/>
            <person name="Telatin A."/>
            <person name="Vitulo N."/>
            <person name="Forcato C."/>
            <person name="D'Angelo M."/>
            <person name="Schiavon R."/>
            <person name="Vezzi A."/>
            <person name="Giacometti G.M."/>
            <person name="Morosinotto T."/>
            <person name="Valle G."/>
        </authorList>
    </citation>
    <scope>NUCLEOTIDE SEQUENCE [LARGE SCALE GENOMIC DNA]</scope>
    <source>
        <strain evidence="2 3">B-31</strain>
    </source>
</reference>
<gene>
    <name evidence="2" type="ORF">Naga_100196g1</name>
</gene>
<dbReference type="Proteomes" id="UP000019335">
    <property type="component" value="Chromosome 11"/>
</dbReference>
<sequence length="299" mass="31912">MVSQLTELDRSLLSQAKREEGAGPGGSVQWRSPLRGSSTSERQERGVQTDGGAAASELTNGSPSASWTSAASPLPSLPLASSGEAFAEEGLASWGVPASDGEGKVKHEPEYMAETIKGKGLVGRRVAFREKLRQEKKGALVSSSSRDRHCAQDGNGRLGANPKGGRRGLKDDIKDALTDLSVPPGGVAASWTSPLRRSGREMALMDLGNSSSRHLGRPERTRGCTPRGGHDGRQTRGTVEDVRAHRSQRYSELETDRIARIMMGHSRSSLSSASLSSSAAFSRRRWGKRRGILEGGLDI</sequence>
<feature type="region of interest" description="Disordered" evidence="1">
    <location>
        <begin position="209"/>
        <end position="251"/>
    </location>
</feature>
<evidence type="ECO:0000256" key="1">
    <source>
        <dbReference type="SAM" id="MobiDB-lite"/>
    </source>
</evidence>
<evidence type="ECO:0000313" key="2">
    <source>
        <dbReference type="EMBL" id="EWM25338.1"/>
    </source>
</evidence>
<name>W7TPA1_9STRA</name>
<accession>W7TPA1</accession>
<feature type="region of interest" description="Disordered" evidence="1">
    <location>
        <begin position="1"/>
        <end position="81"/>
    </location>
</feature>
<dbReference type="OrthoDB" id="10611664at2759"/>
<feature type="region of interest" description="Disordered" evidence="1">
    <location>
        <begin position="134"/>
        <end position="168"/>
    </location>
</feature>
<evidence type="ECO:0000313" key="3">
    <source>
        <dbReference type="Proteomes" id="UP000019335"/>
    </source>
</evidence>
<proteinExistence type="predicted"/>
<organism evidence="2 3">
    <name type="scientific">Nannochloropsis gaditana</name>
    <dbReference type="NCBI Taxonomy" id="72520"/>
    <lineage>
        <taxon>Eukaryota</taxon>
        <taxon>Sar</taxon>
        <taxon>Stramenopiles</taxon>
        <taxon>Ochrophyta</taxon>
        <taxon>Eustigmatophyceae</taxon>
        <taxon>Eustigmatales</taxon>
        <taxon>Monodopsidaceae</taxon>
        <taxon>Nannochloropsis</taxon>
    </lineage>
</organism>
<dbReference type="AlphaFoldDB" id="W7TPA1"/>
<keyword evidence="3" id="KW-1185">Reference proteome</keyword>
<protein>
    <submittedName>
        <fullName evidence="2">Uncharacterized protein</fullName>
    </submittedName>
</protein>
<feature type="compositionally biased region" description="Low complexity" evidence="1">
    <location>
        <begin position="62"/>
        <end position="81"/>
    </location>
</feature>